<dbReference type="VEuPathDB" id="TriTrypDB:TCSYLVIO_006085"/>
<evidence type="ECO:0000256" key="1">
    <source>
        <dbReference type="SAM" id="Coils"/>
    </source>
</evidence>
<evidence type="ECO:0000313" key="3">
    <source>
        <dbReference type="Proteomes" id="UP000246121"/>
    </source>
</evidence>
<dbReference type="VEuPathDB" id="TriTrypDB:TcBrA4_0085510"/>
<dbReference type="VEuPathDB" id="TriTrypDB:Tc_MARK_4794"/>
<dbReference type="VEuPathDB" id="TriTrypDB:TcCLB.511287.80"/>
<dbReference type="VEuPathDB" id="TriTrypDB:TcCLB.506213.10"/>
<dbReference type="PANTHER" id="PTHR39666:SF4">
    <property type="match status" value="1"/>
</dbReference>
<feature type="coiled-coil region" evidence="1">
    <location>
        <begin position="350"/>
        <end position="384"/>
    </location>
</feature>
<reference evidence="2 3" key="1">
    <citation type="journal article" date="2018" name="Microb. Genom.">
        <title>Expanding an expanded genome: long-read sequencing of Trypanosoma cruzi.</title>
        <authorList>
            <person name="Berna L."/>
            <person name="Rodriguez M."/>
            <person name="Chiribao M.L."/>
            <person name="Parodi-Talice A."/>
            <person name="Pita S."/>
            <person name="Rijo G."/>
            <person name="Alvarez-Valin F."/>
            <person name="Robello C."/>
        </authorList>
    </citation>
    <scope>NUCLEOTIDE SEQUENCE [LARGE SCALE GENOMIC DNA]</scope>
    <source>
        <strain evidence="2 3">Dm28c</strain>
    </source>
</reference>
<dbReference type="VEuPathDB" id="TriTrypDB:C3747_18g58"/>
<dbReference type="Proteomes" id="UP000246121">
    <property type="component" value="Unassembled WGS sequence"/>
</dbReference>
<dbReference type="VEuPathDB" id="TriTrypDB:BCY84_18618"/>
<sequence>MEEPLPKRNGSAEGKPFLEATLRSSKTISCHPIASHPVAQGLHSKNYSYLSESAWESHESSSGYYHEKQTDADEGIRHGFYQRLYRFYEKYNPQKLDRIEEYLTAYKGEEEQLFAILKGKYGPEPPDTASQPMNSACSSENASIMHYVGKRYSFPTVVSPQEGNTDCETPYWGNFNLIGERDVLGLLCNLDTTNEELQKCYIGILAHHPNSAWNGMTYITRAKGVASSGNPFLGHIWAGNLSSRKAMVHEATVYYRVDLYCTDECQRSGQHERWRLSMYSSEVISLNLFRVVWDPVISFEPLPVTRSAVSVHSSEQVSLMGSSASHPRSRIVGLEQPQQPPVGATLASIVATLERLENKLCTRLDALEAKLSFLELKLSAGNDATSNNNNS</sequence>
<dbReference type="PANTHER" id="PTHR39666">
    <property type="entry name" value="RANBP2-TYPE DOMAIN-CONTAINING PROTEIN"/>
    <property type="match status" value="1"/>
</dbReference>
<dbReference type="EMBL" id="PRFA01000207">
    <property type="protein sequence ID" value="PWU84702.1"/>
    <property type="molecule type" value="Genomic_DNA"/>
</dbReference>
<proteinExistence type="predicted"/>
<gene>
    <name evidence="2" type="ORF">C4B63_207g10</name>
</gene>
<comment type="caution">
    <text evidence="2">The sequence shown here is derived from an EMBL/GenBank/DDBJ whole genome shotgun (WGS) entry which is preliminary data.</text>
</comment>
<organism evidence="2 3">
    <name type="scientific">Trypanosoma cruzi</name>
    <dbReference type="NCBI Taxonomy" id="5693"/>
    <lineage>
        <taxon>Eukaryota</taxon>
        <taxon>Discoba</taxon>
        <taxon>Euglenozoa</taxon>
        <taxon>Kinetoplastea</taxon>
        <taxon>Metakinetoplastina</taxon>
        <taxon>Trypanosomatida</taxon>
        <taxon>Trypanosomatidae</taxon>
        <taxon>Trypanosoma</taxon>
        <taxon>Schizotrypanum</taxon>
    </lineage>
</organism>
<dbReference type="VEuPathDB" id="TriTrypDB:TcCL_NonESM05423"/>
<dbReference type="AlphaFoldDB" id="A0A2V2UNJ6"/>
<evidence type="ECO:0000313" key="2">
    <source>
        <dbReference type="EMBL" id="PWU84702.1"/>
    </source>
</evidence>
<dbReference type="VEuPathDB" id="TriTrypDB:TcG_01087"/>
<keyword evidence="1" id="KW-0175">Coiled coil</keyword>
<protein>
    <submittedName>
        <fullName evidence="2">Uncharacterized protein</fullName>
    </submittedName>
</protein>
<dbReference type="VEuPathDB" id="TriTrypDB:C4B63_207g10"/>
<dbReference type="VEuPathDB" id="TriTrypDB:ECC02_001015"/>
<accession>A0A2V2UNJ6</accession>
<dbReference type="VEuPathDB" id="TriTrypDB:TCDM_00492"/>
<name>A0A2V2UNJ6_TRYCR</name>